<comment type="caution">
    <text evidence="2">The sequence shown here is derived from an EMBL/GenBank/DDBJ whole genome shotgun (WGS) entry which is preliminary data.</text>
</comment>
<dbReference type="Proteomes" id="UP000783863">
    <property type="component" value="Unassembled WGS sequence"/>
</dbReference>
<gene>
    <name evidence="2" type="ORF">EGD98_15230</name>
</gene>
<feature type="transmembrane region" description="Helical" evidence="1">
    <location>
        <begin position="89"/>
        <end position="108"/>
    </location>
</feature>
<accession>A0A8J7YKT5</accession>
<name>A0A8J7YKT5_9EURY</name>
<proteinExistence type="predicted"/>
<keyword evidence="1" id="KW-1133">Transmembrane helix</keyword>
<dbReference type="EMBL" id="RKLQ01000002">
    <property type="protein sequence ID" value="MBX0305019.1"/>
    <property type="molecule type" value="Genomic_DNA"/>
</dbReference>
<feature type="transmembrane region" description="Helical" evidence="1">
    <location>
        <begin position="172"/>
        <end position="190"/>
    </location>
</feature>
<keyword evidence="1" id="KW-0812">Transmembrane</keyword>
<feature type="transmembrane region" description="Helical" evidence="1">
    <location>
        <begin position="64"/>
        <end position="83"/>
    </location>
</feature>
<dbReference type="RefSeq" id="WP_220589214.1">
    <property type="nucleotide sequence ID" value="NZ_RKLQ01000002.1"/>
</dbReference>
<dbReference type="AlphaFoldDB" id="A0A8J7YKT5"/>
<feature type="transmembrane region" description="Helical" evidence="1">
    <location>
        <begin position="143"/>
        <end position="160"/>
    </location>
</feature>
<evidence type="ECO:0000313" key="2">
    <source>
        <dbReference type="EMBL" id="MBX0305019.1"/>
    </source>
</evidence>
<protein>
    <submittedName>
        <fullName evidence="2">Uncharacterized protein</fullName>
    </submittedName>
</protein>
<evidence type="ECO:0000256" key="1">
    <source>
        <dbReference type="SAM" id="Phobius"/>
    </source>
</evidence>
<reference evidence="2" key="1">
    <citation type="submission" date="2021-06" db="EMBL/GenBank/DDBJ databases">
        <title>Halomicroarcula sp. F24A a new haloarchaeum isolated from saline soil.</title>
        <authorList>
            <person name="Duran-Viseras A."/>
            <person name="Sanchez-Porro C."/>
            <person name="Ventosa A."/>
        </authorList>
    </citation>
    <scope>NUCLEOTIDE SEQUENCE</scope>
    <source>
        <strain evidence="2">F24A</strain>
    </source>
</reference>
<keyword evidence="3" id="KW-1185">Reference proteome</keyword>
<keyword evidence="1" id="KW-0472">Membrane</keyword>
<sequence length="263" mass="27738">MQGRPPAALGGGAYVAGAAAAVTLLAAVPLDAAAAAAVGGFCLGIVAGGLLVTRTRLLGREGTAGVLGFPVGLLVAWVTWTGIQSGAGGRYQFAIGSAFLAIVGWAVLIRGDQPGEPTDSDETLAVLPRTTDSGRVADGRWRWLKLLADVGVLAVTGYAFYRGAVQSDPSSWLFGGLFLAVFLPGTRSVVRLTADGLATTRYVCWVVPFDRSRTPWVEIYGYEATDERLRIATEFGRDLVYDGGRIDDRDRVVGVLDDHVPRL</sequence>
<evidence type="ECO:0000313" key="3">
    <source>
        <dbReference type="Proteomes" id="UP000783863"/>
    </source>
</evidence>
<feature type="transmembrane region" description="Helical" evidence="1">
    <location>
        <begin position="7"/>
        <end position="27"/>
    </location>
</feature>
<feature type="transmembrane region" description="Helical" evidence="1">
    <location>
        <begin position="33"/>
        <end position="52"/>
    </location>
</feature>
<organism evidence="2 3">
    <name type="scientific">Haloarcula salinisoli</name>
    <dbReference type="NCBI Taxonomy" id="2487746"/>
    <lineage>
        <taxon>Archaea</taxon>
        <taxon>Methanobacteriati</taxon>
        <taxon>Methanobacteriota</taxon>
        <taxon>Stenosarchaea group</taxon>
        <taxon>Halobacteria</taxon>
        <taxon>Halobacteriales</taxon>
        <taxon>Haloarculaceae</taxon>
        <taxon>Haloarcula</taxon>
    </lineage>
</organism>